<comment type="caution">
    <text evidence="1">The sequence shown here is derived from an EMBL/GenBank/DDBJ whole genome shotgun (WGS) entry which is preliminary data.</text>
</comment>
<proteinExistence type="predicted"/>
<dbReference type="AlphaFoldDB" id="A0A9X9QBI5"/>
<sequence>MFVIYSVYYSGLSSLFHMLNLFDALKSQEKIATKTRVPKEALDLLRRTTEQQTKPSASLE</sequence>
<dbReference type="EMBL" id="CYRY02047363">
    <property type="protein sequence ID" value="VCX43356.1"/>
    <property type="molecule type" value="Genomic_DNA"/>
</dbReference>
<reference evidence="1 2" key="1">
    <citation type="submission" date="2018-10" db="EMBL/GenBank/DDBJ databases">
        <authorList>
            <person name="Ekblom R."/>
            <person name="Jareborg N."/>
        </authorList>
    </citation>
    <scope>NUCLEOTIDE SEQUENCE [LARGE SCALE GENOMIC DNA]</scope>
    <source>
        <tissue evidence="1">Muscle</tissue>
    </source>
</reference>
<gene>
    <name evidence="1" type="ORF">BN2614_LOCUS1</name>
</gene>
<evidence type="ECO:0000313" key="1">
    <source>
        <dbReference type="EMBL" id="VCX43356.1"/>
    </source>
</evidence>
<name>A0A9X9QBI5_GULGU</name>
<evidence type="ECO:0000313" key="2">
    <source>
        <dbReference type="Proteomes" id="UP000269945"/>
    </source>
</evidence>
<accession>A0A9X9QBI5</accession>
<keyword evidence="2" id="KW-1185">Reference proteome</keyword>
<organism evidence="1 2">
    <name type="scientific">Gulo gulo</name>
    <name type="common">Wolverine</name>
    <name type="synonym">Gluton</name>
    <dbReference type="NCBI Taxonomy" id="48420"/>
    <lineage>
        <taxon>Eukaryota</taxon>
        <taxon>Metazoa</taxon>
        <taxon>Chordata</taxon>
        <taxon>Craniata</taxon>
        <taxon>Vertebrata</taxon>
        <taxon>Euteleostomi</taxon>
        <taxon>Mammalia</taxon>
        <taxon>Eutheria</taxon>
        <taxon>Laurasiatheria</taxon>
        <taxon>Carnivora</taxon>
        <taxon>Caniformia</taxon>
        <taxon>Musteloidea</taxon>
        <taxon>Mustelidae</taxon>
        <taxon>Guloninae</taxon>
        <taxon>Gulo</taxon>
    </lineage>
</organism>
<protein>
    <submittedName>
        <fullName evidence="1">Uncharacterized protein</fullName>
    </submittedName>
</protein>
<dbReference type="Proteomes" id="UP000269945">
    <property type="component" value="Unassembled WGS sequence"/>
</dbReference>